<dbReference type="PANTHER" id="PTHR30204:SF69">
    <property type="entry name" value="MERR-FAMILY TRANSCRIPTIONAL REGULATOR"/>
    <property type="match status" value="1"/>
</dbReference>
<dbReference type="InterPro" id="IPR047057">
    <property type="entry name" value="MerR_fam"/>
</dbReference>
<dbReference type="Gene3D" id="1.10.1660.10">
    <property type="match status" value="1"/>
</dbReference>
<sequence length="303" mass="35356">MSVKTQFSIRDLENLSGVKAHTIRIWEKRYRLLKPERTETNIRYYDLNSLKRLLNVSFLYKDGYKISRIAELDESEIKSLIKEKSELNQDVYALNAFKTAMFDFDEQLFSKTYLELSLKKSFKEIFHEVFIPLLSEIGTLWQTSTIDPCHESFISELVKRKVIINIDLQIQNFKKSGDMQFALFLPYSEIHEIGLLFCHFEILSAGFNAIYLGANIPLESLKNLKQKDPDITFVSYVTMHPEGKSIYDYISEYKAQLCDEKICNLWLLGSKVQQIDLESIPSEVMIIPSLEQLSLKLNTLKKY</sequence>
<proteinExistence type="predicted"/>
<dbReference type="CDD" id="cd01104">
    <property type="entry name" value="HTH_MlrA-CarA"/>
    <property type="match status" value="1"/>
</dbReference>
<feature type="domain" description="HTH merR-type" evidence="5">
    <location>
        <begin position="6"/>
        <end position="75"/>
    </location>
</feature>
<comment type="caution">
    <text evidence="6">The sequence shown here is derived from an EMBL/GenBank/DDBJ whole genome shotgun (WGS) entry which is preliminary data.</text>
</comment>
<dbReference type="SMART" id="SM00422">
    <property type="entry name" value="HTH_MERR"/>
    <property type="match status" value="1"/>
</dbReference>
<dbReference type="Gene3D" id="3.40.50.280">
    <property type="entry name" value="Cobalamin-binding domain"/>
    <property type="match status" value="1"/>
</dbReference>
<dbReference type="PROSITE" id="PS50937">
    <property type="entry name" value="HTH_MERR_2"/>
    <property type="match status" value="1"/>
</dbReference>
<dbReference type="GO" id="GO:0031419">
    <property type="term" value="F:cobalamin binding"/>
    <property type="evidence" value="ECO:0007669"/>
    <property type="project" value="InterPro"/>
</dbReference>
<evidence type="ECO:0000313" key="6">
    <source>
        <dbReference type="EMBL" id="RMA56262.1"/>
    </source>
</evidence>
<dbReference type="SUPFAM" id="SSF52242">
    <property type="entry name" value="Cobalamin (vitamin B12)-binding domain"/>
    <property type="match status" value="1"/>
</dbReference>
<evidence type="ECO:0000256" key="4">
    <source>
        <dbReference type="ARBA" id="ARBA00023163"/>
    </source>
</evidence>
<dbReference type="EMBL" id="REFC01000019">
    <property type="protein sequence ID" value="RMA56262.1"/>
    <property type="molecule type" value="Genomic_DNA"/>
</dbReference>
<dbReference type="GO" id="GO:0003677">
    <property type="term" value="F:DNA binding"/>
    <property type="evidence" value="ECO:0007669"/>
    <property type="project" value="UniProtKB-KW"/>
</dbReference>
<dbReference type="GO" id="GO:0003700">
    <property type="term" value="F:DNA-binding transcription factor activity"/>
    <property type="evidence" value="ECO:0007669"/>
    <property type="project" value="InterPro"/>
</dbReference>
<accession>A0A3L9YNM9</accession>
<reference evidence="6 7" key="1">
    <citation type="submission" date="2018-10" db="EMBL/GenBank/DDBJ databases">
        <title>Genomic Encyclopedia of Archaeal and Bacterial Type Strains, Phase II (KMG-II): from individual species to whole genera.</title>
        <authorList>
            <person name="Goeker M."/>
        </authorList>
    </citation>
    <scope>NUCLEOTIDE SEQUENCE [LARGE SCALE GENOMIC DNA]</scope>
    <source>
        <strain evidence="6 7">DSM 23424</strain>
    </source>
</reference>
<evidence type="ECO:0000256" key="2">
    <source>
        <dbReference type="ARBA" id="ARBA00023015"/>
    </source>
</evidence>
<evidence type="ECO:0000256" key="1">
    <source>
        <dbReference type="ARBA" id="ARBA00022491"/>
    </source>
</evidence>
<keyword evidence="1" id="KW-0678">Repressor</keyword>
<protein>
    <submittedName>
        <fullName evidence="6">DNA-binding transcriptional MerR regulator</fullName>
    </submittedName>
</protein>
<dbReference type="InterPro" id="IPR036724">
    <property type="entry name" value="Cobalamin-bd_sf"/>
</dbReference>
<organism evidence="6 7">
    <name type="scientific">Ulvibacter antarcticus</name>
    <dbReference type="NCBI Taxonomy" id="442714"/>
    <lineage>
        <taxon>Bacteria</taxon>
        <taxon>Pseudomonadati</taxon>
        <taxon>Bacteroidota</taxon>
        <taxon>Flavobacteriia</taxon>
        <taxon>Flavobacteriales</taxon>
        <taxon>Flavobacteriaceae</taxon>
        <taxon>Ulvibacter</taxon>
    </lineage>
</organism>
<keyword evidence="4" id="KW-0804">Transcription</keyword>
<keyword evidence="3 6" id="KW-0238">DNA-binding</keyword>
<dbReference type="InterPro" id="IPR036594">
    <property type="entry name" value="Meth_synthase_dom"/>
</dbReference>
<keyword evidence="2" id="KW-0805">Transcription regulation</keyword>
<dbReference type="GO" id="GO:0046872">
    <property type="term" value="F:metal ion binding"/>
    <property type="evidence" value="ECO:0007669"/>
    <property type="project" value="InterPro"/>
</dbReference>
<evidence type="ECO:0000259" key="5">
    <source>
        <dbReference type="PROSITE" id="PS50937"/>
    </source>
</evidence>
<dbReference type="Gene3D" id="1.10.1240.10">
    <property type="entry name" value="Methionine synthase domain"/>
    <property type="match status" value="1"/>
</dbReference>
<dbReference type="AlphaFoldDB" id="A0A3L9YNM9"/>
<dbReference type="PANTHER" id="PTHR30204">
    <property type="entry name" value="REDOX-CYCLING DRUG-SENSING TRANSCRIPTIONAL ACTIVATOR SOXR"/>
    <property type="match status" value="1"/>
</dbReference>
<dbReference type="InterPro" id="IPR000551">
    <property type="entry name" value="MerR-type_HTH_dom"/>
</dbReference>
<dbReference type="Proteomes" id="UP000271339">
    <property type="component" value="Unassembled WGS sequence"/>
</dbReference>
<dbReference type="InterPro" id="IPR009061">
    <property type="entry name" value="DNA-bd_dom_put_sf"/>
</dbReference>
<dbReference type="Pfam" id="PF13411">
    <property type="entry name" value="MerR_1"/>
    <property type="match status" value="1"/>
</dbReference>
<name>A0A3L9YNM9_9FLAO</name>
<dbReference type="RefSeq" id="WP_121908969.1">
    <property type="nucleotide sequence ID" value="NZ_REFC01000019.1"/>
</dbReference>
<dbReference type="SUPFAM" id="SSF46955">
    <property type="entry name" value="Putative DNA-binding domain"/>
    <property type="match status" value="1"/>
</dbReference>
<dbReference type="InterPro" id="IPR003759">
    <property type="entry name" value="Cbl-bd_cap"/>
</dbReference>
<evidence type="ECO:0000256" key="3">
    <source>
        <dbReference type="ARBA" id="ARBA00023125"/>
    </source>
</evidence>
<dbReference type="Pfam" id="PF02607">
    <property type="entry name" value="B12-binding_2"/>
    <property type="match status" value="1"/>
</dbReference>
<evidence type="ECO:0000313" key="7">
    <source>
        <dbReference type="Proteomes" id="UP000271339"/>
    </source>
</evidence>
<dbReference type="OrthoDB" id="9800334at2"/>
<keyword evidence="7" id="KW-1185">Reference proteome</keyword>
<gene>
    <name evidence="6" type="ORF">BXY75_3461</name>
</gene>